<feature type="non-terminal residue" evidence="2">
    <location>
        <position position="1"/>
    </location>
</feature>
<feature type="compositionally biased region" description="Low complexity" evidence="1">
    <location>
        <begin position="1"/>
        <end position="11"/>
    </location>
</feature>
<feature type="region of interest" description="Disordered" evidence="1">
    <location>
        <begin position="1"/>
        <end position="57"/>
    </location>
</feature>
<feature type="region of interest" description="Disordered" evidence="1">
    <location>
        <begin position="162"/>
        <end position="217"/>
    </location>
</feature>
<sequence>PEHLLQARAQPGPAPPRAARLRRPPPPRLRRLRPELDLTRRLRRPRRGRVDPRFPPPDAAAAVQELEFLEESGNVVAQNPDVLAVDVEDRVAGGVRRSRNVAVPVERDEDRRLAQAVPGYLQGSIGVVGKRPPAFEPEVAARDLLEEAEDGEVDENVKLLRRRRSPVGKTRGDRETFAEDGAEIGREGEGEDGLDGGEFDVGEATGDGDVGGAELRD</sequence>
<dbReference type="OrthoDB" id="10407328at2759"/>
<evidence type="ECO:0000256" key="1">
    <source>
        <dbReference type="SAM" id="MobiDB-lite"/>
    </source>
</evidence>
<reference evidence="3" key="1">
    <citation type="submission" date="2016-06" db="EMBL/GenBank/DDBJ databases">
        <title>Parallel loss of symbiosis genes in relatives of nitrogen-fixing non-legume Parasponia.</title>
        <authorList>
            <person name="Van Velzen R."/>
            <person name="Holmer R."/>
            <person name="Bu F."/>
            <person name="Rutten L."/>
            <person name="Van Zeijl A."/>
            <person name="Liu W."/>
            <person name="Santuari L."/>
            <person name="Cao Q."/>
            <person name="Sharma T."/>
            <person name="Shen D."/>
            <person name="Roswanjaya Y."/>
            <person name="Wardhani T."/>
            <person name="Kalhor M.S."/>
            <person name="Jansen J."/>
            <person name="Van den Hoogen J."/>
            <person name="Gungor B."/>
            <person name="Hartog M."/>
            <person name="Hontelez J."/>
            <person name="Verver J."/>
            <person name="Yang W.-C."/>
            <person name="Schijlen E."/>
            <person name="Repin R."/>
            <person name="Schilthuizen M."/>
            <person name="Schranz E."/>
            <person name="Heidstra R."/>
            <person name="Miyata K."/>
            <person name="Fedorova E."/>
            <person name="Kohlen W."/>
            <person name="Bisseling T."/>
            <person name="Smit S."/>
            <person name="Geurts R."/>
        </authorList>
    </citation>
    <scope>NUCLEOTIDE SEQUENCE [LARGE SCALE GENOMIC DNA]</scope>
    <source>
        <strain evidence="3">cv. RG33-2</strain>
    </source>
</reference>
<protein>
    <submittedName>
        <fullName evidence="2">Uncharacterized protein</fullName>
    </submittedName>
</protein>
<feature type="compositionally biased region" description="Basic residues" evidence="1">
    <location>
        <begin position="19"/>
        <end position="31"/>
    </location>
</feature>
<proteinExistence type="predicted"/>
<name>A0A2P5F311_TREOI</name>
<dbReference type="EMBL" id="JXTC01000068">
    <property type="protein sequence ID" value="PON92139.1"/>
    <property type="molecule type" value="Genomic_DNA"/>
</dbReference>
<accession>A0A2P5F311</accession>
<gene>
    <name evidence="2" type="ORF">TorRG33x02_119580</name>
</gene>
<dbReference type="InParanoid" id="A0A2P5F311"/>
<feature type="compositionally biased region" description="Acidic residues" evidence="1">
    <location>
        <begin position="189"/>
        <end position="201"/>
    </location>
</feature>
<keyword evidence="3" id="KW-1185">Reference proteome</keyword>
<feature type="compositionally biased region" description="Basic and acidic residues" evidence="1">
    <location>
        <begin position="170"/>
        <end position="188"/>
    </location>
</feature>
<dbReference type="AlphaFoldDB" id="A0A2P5F311"/>
<dbReference type="Proteomes" id="UP000237000">
    <property type="component" value="Unassembled WGS sequence"/>
</dbReference>
<evidence type="ECO:0000313" key="3">
    <source>
        <dbReference type="Proteomes" id="UP000237000"/>
    </source>
</evidence>
<evidence type="ECO:0000313" key="2">
    <source>
        <dbReference type="EMBL" id="PON92139.1"/>
    </source>
</evidence>
<comment type="caution">
    <text evidence="2">The sequence shown here is derived from an EMBL/GenBank/DDBJ whole genome shotgun (WGS) entry which is preliminary data.</text>
</comment>
<organism evidence="2 3">
    <name type="scientific">Trema orientale</name>
    <name type="common">Charcoal tree</name>
    <name type="synonym">Celtis orientalis</name>
    <dbReference type="NCBI Taxonomy" id="63057"/>
    <lineage>
        <taxon>Eukaryota</taxon>
        <taxon>Viridiplantae</taxon>
        <taxon>Streptophyta</taxon>
        <taxon>Embryophyta</taxon>
        <taxon>Tracheophyta</taxon>
        <taxon>Spermatophyta</taxon>
        <taxon>Magnoliopsida</taxon>
        <taxon>eudicotyledons</taxon>
        <taxon>Gunneridae</taxon>
        <taxon>Pentapetalae</taxon>
        <taxon>rosids</taxon>
        <taxon>fabids</taxon>
        <taxon>Rosales</taxon>
        <taxon>Cannabaceae</taxon>
        <taxon>Trema</taxon>
    </lineage>
</organism>